<dbReference type="GO" id="GO:0042078">
    <property type="term" value="P:germ-line stem cell division"/>
    <property type="evidence" value="ECO:0007669"/>
    <property type="project" value="TreeGrafter"/>
</dbReference>
<comment type="catalytic activity">
    <reaction evidence="12">
        <text>ATP + H2O = ADP + phosphate + H(+)</text>
        <dbReference type="Rhea" id="RHEA:13065"/>
        <dbReference type="ChEBI" id="CHEBI:15377"/>
        <dbReference type="ChEBI" id="CHEBI:15378"/>
        <dbReference type="ChEBI" id="CHEBI:30616"/>
        <dbReference type="ChEBI" id="CHEBI:43474"/>
        <dbReference type="ChEBI" id="CHEBI:456216"/>
        <dbReference type="EC" id="3.6.4.13"/>
    </reaction>
</comment>
<evidence type="ECO:0000256" key="3">
    <source>
        <dbReference type="ARBA" id="ARBA00022737"/>
    </source>
</evidence>
<dbReference type="Gene3D" id="3.40.50.300">
    <property type="entry name" value="P-loop containing nucleotide triphosphate hydrolases"/>
    <property type="match status" value="1"/>
</dbReference>
<dbReference type="PROSITE" id="PS51203">
    <property type="entry name" value="CS"/>
    <property type="match status" value="1"/>
</dbReference>
<dbReference type="InterPro" id="IPR011545">
    <property type="entry name" value="DEAD/DEAH_box_helicase_dom"/>
</dbReference>
<dbReference type="Pfam" id="PF00567">
    <property type="entry name" value="TUDOR"/>
    <property type="match status" value="2"/>
</dbReference>
<name>A0A7M4FTB7_CROPO</name>
<dbReference type="Ensembl" id="ENSCPRT00005007002.1">
    <property type="protein sequence ID" value="ENSCPRP00005005978.1"/>
    <property type="gene ID" value="ENSCPRG00005004257.1"/>
</dbReference>
<keyword evidence="4" id="KW-0547">Nucleotide-binding</keyword>
<evidence type="ECO:0000256" key="7">
    <source>
        <dbReference type="ARBA" id="ARBA00022806"/>
    </source>
</evidence>
<dbReference type="PANTHER" id="PTHR22655:SF2">
    <property type="entry name" value="ATP-DEPENDENT RNA HELICASE TDRD12-RELATED"/>
    <property type="match status" value="1"/>
</dbReference>
<dbReference type="InterPro" id="IPR047390">
    <property type="entry name" value="Tudor_TDRD12_rpt1"/>
</dbReference>
<keyword evidence="6" id="KW-0378">Hydrolase</keyword>
<dbReference type="PANTHER" id="PTHR22655">
    <property type="entry name" value="ATP-DEPENDENT RNA HELICASE TDRD12-RELATED"/>
    <property type="match status" value="1"/>
</dbReference>
<keyword evidence="10" id="KW-0943">RNA-mediated gene silencing</keyword>
<dbReference type="FunFam" id="2.30.30.140:FF:000075">
    <property type="entry name" value="putative ATP-dependent RNA helicase TDRD12"/>
    <property type="match status" value="1"/>
</dbReference>
<reference evidence="19" key="1">
    <citation type="submission" date="2025-08" db="UniProtKB">
        <authorList>
            <consortium name="Ensembl"/>
        </authorList>
    </citation>
    <scope>IDENTIFICATION</scope>
</reference>
<dbReference type="SUPFAM" id="SSF63748">
    <property type="entry name" value="Tudor/PWWP/MBT"/>
    <property type="match status" value="2"/>
</dbReference>
<evidence type="ECO:0000256" key="2">
    <source>
        <dbReference type="ARBA" id="ARBA00022473"/>
    </source>
</evidence>
<proteinExistence type="predicted"/>
<protein>
    <recommendedName>
        <fullName evidence="15">Putative ATP-dependent RNA helicase TDRD12</fullName>
        <ecNumber evidence="1">3.6.4.13</ecNumber>
    </recommendedName>
    <alternativeName>
        <fullName evidence="17">ES cell-associated transcript 8 protein</fullName>
    </alternativeName>
    <alternativeName>
        <fullName evidence="16">Tudor domain-containing protein 12</fullName>
    </alternativeName>
</protein>
<evidence type="ECO:0000256" key="10">
    <source>
        <dbReference type="ARBA" id="ARBA00023158"/>
    </source>
</evidence>
<dbReference type="FunFam" id="2.60.40.790:FF:000067">
    <property type="entry name" value="Tudor domain-containing 12"/>
    <property type="match status" value="1"/>
</dbReference>
<evidence type="ECO:0000256" key="5">
    <source>
        <dbReference type="ARBA" id="ARBA00022782"/>
    </source>
</evidence>
<evidence type="ECO:0000313" key="20">
    <source>
        <dbReference type="Proteomes" id="UP000594220"/>
    </source>
</evidence>
<dbReference type="AlphaFoldDB" id="A0A7M4FTB7"/>
<evidence type="ECO:0000256" key="9">
    <source>
        <dbReference type="ARBA" id="ARBA00022871"/>
    </source>
</evidence>
<dbReference type="SUPFAM" id="SSF52540">
    <property type="entry name" value="P-loop containing nucleoside triphosphate hydrolases"/>
    <property type="match status" value="1"/>
</dbReference>
<dbReference type="InterPro" id="IPR027417">
    <property type="entry name" value="P-loop_NTPase"/>
</dbReference>
<evidence type="ECO:0000256" key="1">
    <source>
        <dbReference type="ARBA" id="ARBA00012552"/>
    </source>
</evidence>
<feature type="domain" description="CS" evidence="18">
    <location>
        <begin position="972"/>
        <end position="1058"/>
    </location>
</feature>
<keyword evidence="20" id="KW-1185">Reference proteome</keyword>
<dbReference type="InterPro" id="IPR008978">
    <property type="entry name" value="HSP20-like_chaperone"/>
</dbReference>
<dbReference type="InterPro" id="IPR002999">
    <property type="entry name" value="Tudor"/>
</dbReference>
<dbReference type="FunFam" id="2.30.30.140:FF:000087">
    <property type="entry name" value="Putative ATP-dependent RNA helicase TDRD12"/>
    <property type="match status" value="1"/>
</dbReference>
<evidence type="ECO:0000256" key="14">
    <source>
        <dbReference type="ARBA" id="ARBA00062399"/>
    </source>
</evidence>
<dbReference type="Gene3D" id="2.40.50.90">
    <property type="match status" value="2"/>
</dbReference>
<comment type="function">
    <text evidence="13">Probable ATP-binding RNA helicase required during spermatogenesis to repress transposable elements and preventing their mobilization, which is essential for the germline integrity. Acts via the piRNA metabolic process, which mediates the repression of transposable elements during meiosis by forming complexes composed of piRNAs and Piwi proteins and governs the methylation and subsequent repression of transposons. Involved in the secondary piRNAs metabolic process. Acts via the PET complex, a multiprotein complex required during the secondary piRNAs metabolic process for the PIWIL2 slicing-triggered loading of PIWIL4 piRNAs.</text>
</comment>
<accession>A0A7M4FTB7</accession>
<evidence type="ECO:0000256" key="8">
    <source>
        <dbReference type="ARBA" id="ARBA00022840"/>
    </source>
</evidence>
<organism evidence="19 20">
    <name type="scientific">Crocodylus porosus</name>
    <name type="common">Saltwater crocodile</name>
    <name type="synonym">Estuarine crocodile</name>
    <dbReference type="NCBI Taxonomy" id="8502"/>
    <lineage>
        <taxon>Eukaryota</taxon>
        <taxon>Metazoa</taxon>
        <taxon>Chordata</taxon>
        <taxon>Craniata</taxon>
        <taxon>Vertebrata</taxon>
        <taxon>Euteleostomi</taxon>
        <taxon>Archelosauria</taxon>
        <taxon>Archosauria</taxon>
        <taxon>Crocodylia</taxon>
        <taxon>Longirostres</taxon>
        <taxon>Crocodylidae</taxon>
        <taxon>Crocodylus</taxon>
    </lineage>
</organism>
<keyword evidence="7" id="KW-0347">Helicase</keyword>
<dbReference type="GO" id="GO:0003676">
    <property type="term" value="F:nucleic acid binding"/>
    <property type="evidence" value="ECO:0007669"/>
    <property type="project" value="InterPro"/>
</dbReference>
<dbReference type="CDD" id="cd20434">
    <property type="entry name" value="Tudor_TDRD12_rpt1"/>
    <property type="match status" value="1"/>
</dbReference>
<keyword evidence="3" id="KW-0677">Repeat</keyword>
<evidence type="ECO:0000256" key="12">
    <source>
        <dbReference type="ARBA" id="ARBA00047984"/>
    </source>
</evidence>
<dbReference type="Pfam" id="PF04969">
    <property type="entry name" value="CS"/>
    <property type="match status" value="1"/>
</dbReference>
<gene>
    <name evidence="19" type="primary">TDRD12</name>
</gene>
<evidence type="ECO:0000256" key="17">
    <source>
        <dbReference type="ARBA" id="ARBA00081458"/>
    </source>
</evidence>
<dbReference type="FunFam" id="2.40.50.90:FF:000021">
    <property type="entry name" value="putative ATP-dependent RNA helicase TDRD12"/>
    <property type="match status" value="1"/>
</dbReference>
<dbReference type="SUPFAM" id="SSF49764">
    <property type="entry name" value="HSP20-like chaperones"/>
    <property type="match status" value="1"/>
</dbReference>
<dbReference type="GeneTree" id="ENSGT00420000029847"/>
<keyword evidence="8" id="KW-0067">ATP-binding</keyword>
<evidence type="ECO:0000256" key="6">
    <source>
        <dbReference type="ARBA" id="ARBA00022801"/>
    </source>
</evidence>
<sequence>MIEVLILKIEDPGCFWVILKGCGSLVDNEVEYRKLHAEMNQFYNQSCRDVDEVMPLTLEEGQVCVVFCQELRCWCRAVIKTIMSCMEHCLVECFLVDYAKYIPVKTRDIRVAVEAFMRLPYRARKFRLYRIKPVTLHINFCEDTAEIVPAKIWDGAAIQYFQKLLRETTQIEAKLCAIEDERFDVYLYVTAQDEKVCVNDELVAKNFACYMSTEENTNNPTNKPSKQSPLSLVDFPEKVISPVLALWPVFLQGKAPQNLKTGEHNVYMLISEICILCRLLQFLNPDPLKTDHFENEKQVFQNLAFFNTIYTYLCVLIFNCSLALIIKNNVLKSFRIKCPTFTQSYCWPPIARGCDVVVISHHGNDPLLYIPPILTFLQLRGCYKSLPSGNGPTTLIVCPGWKKAQLIFELLKKYGRCSRPLHPLLLLVGLNNEEVKNIKLQQGCEVIVTTPYSLLRLLEHHSLLLLRLCHLVLDEVEVLLSEASKQVFMILEYYRKTIPVAGRESVPRQVVVVGTRWNKHIEHVTREFMNDPYIVITSMEEASVYGNVQQVVHLSLNCDKISVLLRILDYTPSNAQKTLLFTNSVDETEMVYRSSLKDDKFTKAKSILLLTERNGCHAAGVLHYLEHTDAKIPPELRDFTAGVLKAKEDMKLARPLCHYLKALGVCKNMRICPDRHQVNLQIDFPPKSSDQITSAVGYVTILPLHIVDATNYFGRIVDKKEDQYAILAVEMDKYFKKASNKVSVEMVKKLSLYGLHEEKVFHRVQVLEVFPKEENGFFYNVTIKYIDEGRTGQVQGHQLFPLPAELQSLPPQAVEFIVCRVKPIDNETEWNPKITRYINQKIKGKLHEARVVLTLGNTVWVDPMVQVTRLPDLKISVNEYNIRSEILSMGMGTDNPEHIKQLQKLCESAKMLPPEKKTLQTSTVAHHPTPLLLWSRVKVVAPLCRPRRPWPGRPLPSTTPHCCHCPPLPHGSFFPEIKWFQKEDTVTMKIKIRNVTDCKCEFLRNRVTFSAFSEDKFYLVDTELYENILTEKSVCEIKNEEPVIILAKEKKESWLKLLKHKNPNVSFDFEHWEDCGNESPFPKVVTNLQNQSLSVPFLSTHNG</sequence>
<dbReference type="GO" id="GO:0007283">
    <property type="term" value="P:spermatogenesis"/>
    <property type="evidence" value="ECO:0007669"/>
    <property type="project" value="UniProtKB-KW"/>
</dbReference>
<keyword evidence="11" id="KW-0469">Meiosis</keyword>
<dbReference type="GO" id="GO:0031047">
    <property type="term" value="P:regulatory ncRNA-mediated gene silencing"/>
    <property type="evidence" value="ECO:0007669"/>
    <property type="project" value="UniProtKB-KW"/>
</dbReference>
<evidence type="ECO:0000256" key="11">
    <source>
        <dbReference type="ARBA" id="ARBA00023254"/>
    </source>
</evidence>
<evidence type="ECO:0000256" key="15">
    <source>
        <dbReference type="ARBA" id="ARBA00068835"/>
    </source>
</evidence>
<evidence type="ECO:0000256" key="13">
    <source>
        <dbReference type="ARBA" id="ARBA00055914"/>
    </source>
</evidence>
<reference evidence="19" key="2">
    <citation type="submission" date="2025-09" db="UniProtKB">
        <authorList>
            <consortium name="Ensembl"/>
        </authorList>
    </citation>
    <scope>IDENTIFICATION</scope>
</reference>
<dbReference type="InterPro" id="IPR035437">
    <property type="entry name" value="SNase_OB-fold_sf"/>
</dbReference>
<dbReference type="GO" id="GO:0016787">
    <property type="term" value="F:hydrolase activity"/>
    <property type="evidence" value="ECO:0007669"/>
    <property type="project" value="UniProtKB-KW"/>
</dbReference>
<dbReference type="GO" id="GO:0005524">
    <property type="term" value="F:ATP binding"/>
    <property type="evidence" value="ECO:0007669"/>
    <property type="project" value="UniProtKB-KW"/>
</dbReference>
<keyword evidence="5" id="KW-0221">Differentiation</keyword>
<keyword evidence="2" id="KW-0217">Developmental protein</keyword>
<evidence type="ECO:0000256" key="16">
    <source>
        <dbReference type="ARBA" id="ARBA00076714"/>
    </source>
</evidence>
<evidence type="ECO:0000313" key="19">
    <source>
        <dbReference type="Ensembl" id="ENSCPRP00005005978.1"/>
    </source>
</evidence>
<dbReference type="EC" id="3.6.4.13" evidence="1"/>
<dbReference type="GO" id="GO:0003724">
    <property type="term" value="F:RNA helicase activity"/>
    <property type="evidence" value="ECO:0007669"/>
    <property type="project" value="UniProtKB-EC"/>
</dbReference>
<keyword evidence="9" id="KW-0744">Spermatogenesis</keyword>
<dbReference type="CDD" id="cd20435">
    <property type="entry name" value="Tudor_TDRD12_rpt2"/>
    <property type="match status" value="1"/>
</dbReference>
<dbReference type="Gene3D" id="2.60.40.790">
    <property type="match status" value="1"/>
</dbReference>
<dbReference type="Pfam" id="PF00270">
    <property type="entry name" value="DEAD"/>
    <property type="match status" value="1"/>
</dbReference>
<comment type="subunit">
    <text evidence="14">Component of a mRNP complex containing PIWIL2, TDRD1 and piRNAs. Component of the PET complex, at least composed of EXD1, PIWIL2, TDRD12 and piRNAs.</text>
</comment>
<dbReference type="Proteomes" id="UP000594220">
    <property type="component" value="Unplaced"/>
</dbReference>
<dbReference type="GO" id="GO:0051321">
    <property type="term" value="P:meiotic cell cycle"/>
    <property type="evidence" value="ECO:0007669"/>
    <property type="project" value="UniProtKB-KW"/>
</dbReference>
<dbReference type="Gene3D" id="2.30.30.140">
    <property type="match status" value="2"/>
</dbReference>
<evidence type="ECO:0000259" key="18">
    <source>
        <dbReference type="PROSITE" id="PS51203"/>
    </source>
</evidence>
<evidence type="ECO:0000256" key="4">
    <source>
        <dbReference type="ARBA" id="ARBA00022741"/>
    </source>
</evidence>
<dbReference type="InterPro" id="IPR007052">
    <property type="entry name" value="CS_dom"/>
</dbReference>